<feature type="domain" description="Heterokaryon incompatibility" evidence="1">
    <location>
        <begin position="45"/>
        <end position="201"/>
    </location>
</feature>
<reference evidence="2 3" key="1">
    <citation type="journal article" date="2016" name="Environ. Microbiol.">
        <title>Effector profiles distinguish formae speciales of Fusarium oxysporum.</title>
        <authorList>
            <person name="van Dam P."/>
            <person name="Fokkens L."/>
            <person name="Schmidt S.M."/>
            <person name="Linmans J.H."/>
            <person name="Kistler H.C."/>
            <person name="Ma L.J."/>
            <person name="Rep M."/>
        </authorList>
    </citation>
    <scope>NUCLEOTIDE SEQUENCE [LARGE SCALE GENOMIC DNA]</scope>
    <source>
        <strain evidence="2 3">Forc016</strain>
    </source>
</reference>
<evidence type="ECO:0000313" key="2">
    <source>
        <dbReference type="EMBL" id="PCD25840.1"/>
    </source>
</evidence>
<dbReference type="InterPro" id="IPR010730">
    <property type="entry name" value="HET"/>
</dbReference>
<proteinExistence type="predicted"/>
<dbReference type="Proteomes" id="UP000219602">
    <property type="component" value="Chromosome 11"/>
</dbReference>
<name>A0A2H3G7W8_FUSOX</name>
<dbReference type="PANTHER" id="PTHR24148">
    <property type="entry name" value="ANKYRIN REPEAT DOMAIN-CONTAINING PROTEIN 39 HOMOLOG-RELATED"/>
    <property type="match status" value="1"/>
</dbReference>
<dbReference type="InterPro" id="IPR052895">
    <property type="entry name" value="HetReg/Transcr_Mod"/>
</dbReference>
<dbReference type="EMBL" id="MABQ02000009">
    <property type="protein sequence ID" value="PCD25840.1"/>
    <property type="molecule type" value="Genomic_DNA"/>
</dbReference>
<protein>
    <recommendedName>
        <fullName evidence="1">Heterokaryon incompatibility domain-containing protein</fullName>
    </recommendedName>
</protein>
<evidence type="ECO:0000259" key="1">
    <source>
        <dbReference type="Pfam" id="PF06985"/>
    </source>
</evidence>
<organism evidence="2 3">
    <name type="scientific">Fusarium oxysporum f. sp. radicis-cucumerinum</name>
    <dbReference type="NCBI Taxonomy" id="327505"/>
    <lineage>
        <taxon>Eukaryota</taxon>
        <taxon>Fungi</taxon>
        <taxon>Dikarya</taxon>
        <taxon>Ascomycota</taxon>
        <taxon>Pezizomycotina</taxon>
        <taxon>Sordariomycetes</taxon>
        <taxon>Hypocreomycetidae</taxon>
        <taxon>Hypocreales</taxon>
        <taxon>Nectriaceae</taxon>
        <taxon>Fusarium</taxon>
        <taxon>Fusarium oxysporum species complex</taxon>
    </lineage>
</organism>
<comment type="caution">
    <text evidence="2">The sequence shown here is derived from an EMBL/GenBank/DDBJ whole genome shotgun (WGS) entry which is preliminary data.</text>
</comment>
<dbReference type="PANTHER" id="PTHR24148:SF64">
    <property type="entry name" value="HETEROKARYON INCOMPATIBILITY DOMAIN-CONTAINING PROTEIN"/>
    <property type="match status" value="1"/>
</dbReference>
<sequence length="277" mass="31026">MDSPRLYHKLPFPDSIRLLELSQNETKYSICGHLVLSRLKDTPCFAALSYVWGCASSEDPILQVDGFELKVRQSLKHAIDAIFSGSDKILLWIDQICIDQENYIERKFQVTLMSKIFRQAQRVICWLGPDDENTKIAFDLSTVLAIEGSDLASWKEPMQRLVEAGFIRDISDLVNPAKVPLSALAWLVKNTWSGRLWIVQEVALASRLEFRCGGSTINGDIFFAAIRSVSSSVHNPPAPLVLEPFRHAVRLGQLRAQIADAIPLSATALRRGHDRGV</sequence>
<dbReference type="AlphaFoldDB" id="A0A2H3G7W8"/>
<reference evidence="2 3" key="2">
    <citation type="journal article" date="2017" name="Sci. Rep.">
        <title>A mobile pathogenicity chromosome in Fusarium oxysporum for infection of multiple cucurbit species.</title>
        <authorList>
            <person name="van Dam P."/>
            <person name="Fokkens L."/>
            <person name="Ayukawa Y."/>
            <person name="van der Gragt M."/>
            <person name="Ter Horst A."/>
            <person name="Brankovics B."/>
            <person name="Houterman P.M."/>
            <person name="Arie T."/>
            <person name="Rep M."/>
        </authorList>
    </citation>
    <scope>NUCLEOTIDE SEQUENCE [LARGE SCALE GENOMIC DNA]</scope>
    <source>
        <strain evidence="2 3">Forc016</strain>
    </source>
</reference>
<dbReference type="Pfam" id="PF06985">
    <property type="entry name" value="HET"/>
    <property type="match status" value="1"/>
</dbReference>
<gene>
    <name evidence="2" type="ORF">AU210_012274</name>
</gene>
<evidence type="ECO:0000313" key="3">
    <source>
        <dbReference type="Proteomes" id="UP000219602"/>
    </source>
</evidence>
<dbReference type="STRING" id="327505.A0A2H3G7W8"/>
<accession>A0A2H3G7W8</accession>